<evidence type="ECO:0008006" key="3">
    <source>
        <dbReference type="Google" id="ProtNLM"/>
    </source>
</evidence>
<organism evidence="1 2">
    <name type="scientific">Emticicia aquatilis</name>
    <dbReference type="NCBI Taxonomy" id="1537369"/>
    <lineage>
        <taxon>Bacteria</taxon>
        <taxon>Pseudomonadati</taxon>
        <taxon>Bacteroidota</taxon>
        <taxon>Cytophagia</taxon>
        <taxon>Cytophagales</taxon>
        <taxon>Leadbetterellaceae</taxon>
        <taxon>Emticicia</taxon>
    </lineage>
</organism>
<accession>A0A917DJ01</accession>
<dbReference type="EMBL" id="BMKK01000001">
    <property type="protein sequence ID" value="GGD40995.1"/>
    <property type="molecule type" value="Genomic_DNA"/>
</dbReference>
<evidence type="ECO:0000313" key="2">
    <source>
        <dbReference type="Proteomes" id="UP000609064"/>
    </source>
</evidence>
<proteinExistence type="predicted"/>
<reference evidence="1" key="1">
    <citation type="journal article" date="2014" name="Int. J. Syst. Evol. Microbiol.">
        <title>Complete genome sequence of Corynebacterium casei LMG S-19264T (=DSM 44701T), isolated from a smear-ripened cheese.</title>
        <authorList>
            <consortium name="US DOE Joint Genome Institute (JGI-PGF)"/>
            <person name="Walter F."/>
            <person name="Albersmeier A."/>
            <person name="Kalinowski J."/>
            <person name="Ruckert C."/>
        </authorList>
    </citation>
    <scope>NUCLEOTIDE SEQUENCE</scope>
    <source>
        <strain evidence="1">CGMCC 1.15958</strain>
    </source>
</reference>
<sequence length="196" mass="22140">MVITQLVYSQDNRMKIYGVFGFQMNNFASKFNTNLTPEIYSFNSGVGAKYYFKHFFSGAEFYNANGVQNTQAEKINFSGFSSTMFAGYKFGITSGISIEPSLGIGMLLNKAIINNSEQIKTRAYTKNTAVFNPTLSLNYLENKPIYFGIRWGYNLGLNNNSNWLNDANDKPSNFTDNNNSFFIQFTCGANLSFKKK</sequence>
<name>A0A917DJ01_9BACT</name>
<dbReference type="AlphaFoldDB" id="A0A917DJ01"/>
<comment type="caution">
    <text evidence="1">The sequence shown here is derived from an EMBL/GenBank/DDBJ whole genome shotgun (WGS) entry which is preliminary data.</text>
</comment>
<reference evidence="1" key="2">
    <citation type="submission" date="2020-09" db="EMBL/GenBank/DDBJ databases">
        <authorList>
            <person name="Sun Q."/>
            <person name="Zhou Y."/>
        </authorList>
    </citation>
    <scope>NUCLEOTIDE SEQUENCE</scope>
    <source>
        <strain evidence="1">CGMCC 1.15958</strain>
    </source>
</reference>
<keyword evidence="2" id="KW-1185">Reference proteome</keyword>
<protein>
    <recommendedName>
        <fullName evidence="3">Outer membrane protein beta-barrel domain-containing protein</fullName>
    </recommendedName>
</protein>
<dbReference type="Proteomes" id="UP000609064">
    <property type="component" value="Unassembled WGS sequence"/>
</dbReference>
<gene>
    <name evidence="1" type="ORF">GCM10011514_01330</name>
</gene>
<evidence type="ECO:0000313" key="1">
    <source>
        <dbReference type="EMBL" id="GGD40995.1"/>
    </source>
</evidence>